<dbReference type="AlphaFoldDB" id="A0A8S9ZWX9"/>
<feature type="non-terminal residue" evidence="3">
    <location>
        <position position="108"/>
    </location>
</feature>
<proteinExistence type="predicted"/>
<dbReference type="EMBL" id="JABEBT010000018">
    <property type="protein sequence ID" value="KAF7637638.1"/>
    <property type="molecule type" value="Genomic_DNA"/>
</dbReference>
<protein>
    <recommendedName>
        <fullName evidence="2">Saposin B-type domain-containing protein</fullName>
    </recommendedName>
</protein>
<dbReference type="SUPFAM" id="SSF47862">
    <property type="entry name" value="Saposin"/>
    <property type="match status" value="1"/>
</dbReference>
<evidence type="ECO:0000256" key="1">
    <source>
        <dbReference type="ARBA" id="ARBA00023157"/>
    </source>
</evidence>
<dbReference type="SMART" id="SM00741">
    <property type="entry name" value="SapB"/>
    <property type="match status" value="1"/>
</dbReference>
<name>A0A8S9ZWX9_9BILA</name>
<accession>A0A8S9ZWX9</accession>
<dbReference type="InterPro" id="IPR011001">
    <property type="entry name" value="Saposin-like"/>
</dbReference>
<keyword evidence="1" id="KW-1015">Disulfide bond</keyword>
<dbReference type="Proteomes" id="UP000605970">
    <property type="component" value="Unassembled WGS sequence"/>
</dbReference>
<organism evidence="3 4">
    <name type="scientific">Meloidogyne graminicola</name>
    <dbReference type="NCBI Taxonomy" id="189291"/>
    <lineage>
        <taxon>Eukaryota</taxon>
        <taxon>Metazoa</taxon>
        <taxon>Ecdysozoa</taxon>
        <taxon>Nematoda</taxon>
        <taxon>Chromadorea</taxon>
        <taxon>Rhabditida</taxon>
        <taxon>Tylenchina</taxon>
        <taxon>Tylenchomorpha</taxon>
        <taxon>Tylenchoidea</taxon>
        <taxon>Meloidogynidae</taxon>
        <taxon>Meloidogyninae</taxon>
        <taxon>Meloidogyne</taxon>
    </lineage>
</organism>
<reference evidence="3" key="1">
    <citation type="journal article" date="2020" name="Ecol. Evol.">
        <title>Genome structure and content of the rice root-knot nematode (Meloidogyne graminicola).</title>
        <authorList>
            <person name="Phan N.T."/>
            <person name="Danchin E.G.J."/>
            <person name="Klopp C."/>
            <person name="Perfus-Barbeoch L."/>
            <person name="Kozlowski D.K."/>
            <person name="Koutsovoulos G.D."/>
            <person name="Lopez-Roques C."/>
            <person name="Bouchez O."/>
            <person name="Zahm M."/>
            <person name="Besnard G."/>
            <person name="Bellafiore S."/>
        </authorList>
    </citation>
    <scope>NUCLEOTIDE SEQUENCE</scope>
    <source>
        <strain evidence="3">VN-18</strain>
    </source>
</reference>
<keyword evidence="4" id="KW-1185">Reference proteome</keyword>
<evidence type="ECO:0000313" key="3">
    <source>
        <dbReference type="EMBL" id="KAF7637638.1"/>
    </source>
</evidence>
<dbReference type="PROSITE" id="PS50015">
    <property type="entry name" value="SAP_B"/>
    <property type="match status" value="1"/>
</dbReference>
<dbReference type="Gene3D" id="1.10.225.10">
    <property type="entry name" value="Saposin-like"/>
    <property type="match status" value="1"/>
</dbReference>
<feature type="domain" description="Saposin B-type" evidence="2">
    <location>
        <begin position="30"/>
        <end position="108"/>
    </location>
</feature>
<comment type="caution">
    <text evidence="3">The sequence shown here is derived from an EMBL/GenBank/DDBJ whole genome shotgun (WGS) entry which is preliminary data.</text>
</comment>
<dbReference type="OrthoDB" id="5887556at2759"/>
<feature type="non-terminal residue" evidence="3">
    <location>
        <position position="1"/>
    </location>
</feature>
<evidence type="ECO:0000313" key="4">
    <source>
        <dbReference type="Proteomes" id="UP000605970"/>
    </source>
</evidence>
<dbReference type="InterPro" id="IPR008139">
    <property type="entry name" value="SaposinB_dom"/>
</dbReference>
<evidence type="ECO:0000259" key="2">
    <source>
        <dbReference type="PROSITE" id="PS50015"/>
    </source>
</evidence>
<gene>
    <name evidence="3" type="ORF">Mgra_00002895</name>
</gene>
<sequence>VNNEGGLPKELRIINEIKTNNNIEQQNWLKVGSCFVCQEAILQMRFFFSNPQMEEKIRKYIRINLCPKVGIFQQMCEDFVDNEMADFFEDMEYYMNNPEQACMEMSFC</sequence>